<dbReference type="Gene3D" id="1.20.140.150">
    <property type="match status" value="1"/>
</dbReference>
<feature type="transmembrane region" description="Helical" evidence="5">
    <location>
        <begin position="131"/>
        <end position="152"/>
    </location>
</feature>
<reference evidence="6" key="2">
    <citation type="submission" date="2020-11" db="EMBL/GenBank/DDBJ databases">
        <authorList>
            <person name="McCartney M.A."/>
            <person name="Auch B."/>
            <person name="Kono T."/>
            <person name="Mallez S."/>
            <person name="Becker A."/>
            <person name="Gohl D.M."/>
            <person name="Silverstein K.A.T."/>
            <person name="Koren S."/>
            <person name="Bechman K.B."/>
            <person name="Herman A."/>
            <person name="Abrahante J.E."/>
            <person name="Garbe J."/>
        </authorList>
    </citation>
    <scope>NUCLEOTIDE SEQUENCE</scope>
    <source>
        <strain evidence="6">Duluth1</strain>
        <tissue evidence="6">Whole animal</tissue>
    </source>
</reference>
<evidence type="ECO:0000256" key="4">
    <source>
        <dbReference type="ARBA" id="ARBA00023136"/>
    </source>
</evidence>
<feature type="transmembrane region" description="Helical" evidence="5">
    <location>
        <begin position="95"/>
        <end position="119"/>
    </location>
</feature>
<protein>
    <submittedName>
        <fullName evidence="6">Uncharacterized protein</fullName>
    </submittedName>
</protein>
<feature type="transmembrane region" description="Helical" evidence="5">
    <location>
        <begin position="68"/>
        <end position="89"/>
    </location>
</feature>
<dbReference type="EMBL" id="JAIWYP010000015">
    <property type="protein sequence ID" value="KAH3704822.1"/>
    <property type="molecule type" value="Genomic_DNA"/>
</dbReference>
<evidence type="ECO:0000256" key="5">
    <source>
        <dbReference type="SAM" id="Phobius"/>
    </source>
</evidence>
<dbReference type="AlphaFoldDB" id="A0A9D4BTC8"/>
<keyword evidence="3 5" id="KW-1133">Transmembrane helix</keyword>
<dbReference type="OrthoDB" id="6098647at2759"/>
<keyword evidence="7" id="KW-1185">Reference proteome</keyword>
<proteinExistence type="predicted"/>
<name>A0A9D4BTC8_DREPO</name>
<dbReference type="InterPro" id="IPR004031">
    <property type="entry name" value="PMP22/EMP/MP20/Claudin"/>
</dbReference>
<feature type="transmembrane region" description="Helical" evidence="5">
    <location>
        <begin position="7"/>
        <end position="29"/>
    </location>
</feature>
<reference evidence="6" key="1">
    <citation type="journal article" date="2019" name="bioRxiv">
        <title>The Genome of the Zebra Mussel, Dreissena polymorpha: A Resource for Invasive Species Research.</title>
        <authorList>
            <person name="McCartney M.A."/>
            <person name="Auch B."/>
            <person name="Kono T."/>
            <person name="Mallez S."/>
            <person name="Zhang Y."/>
            <person name="Obille A."/>
            <person name="Becker A."/>
            <person name="Abrahante J.E."/>
            <person name="Garbe J."/>
            <person name="Badalamenti J.P."/>
            <person name="Herman A."/>
            <person name="Mangelson H."/>
            <person name="Liachko I."/>
            <person name="Sullivan S."/>
            <person name="Sone E.D."/>
            <person name="Koren S."/>
            <person name="Silverstein K.A.T."/>
            <person name="Beckman K.B."/>
            <person name="Gohl D.M."/>
        </authorList>
    </citation>
    <scope>NUCLEOTIDE SEQUENCE</scope>
    <source>
        <strain evidence="6">Duluth1</strain>
        <tissue evidence="6">Whole animal</tissue>
    </source>
</reference>
<accession>A0A9D4BTC8</accession>
<organism evidence="6 7">
    <name type="scientific">Dreissena polymorpha</name>
    <name type="common">Zebra mussel</name>
    <name type="synonym">Mytilus polymorpha</name>
    <dbReference type="NCBI Taxonomy" id="45954"/>
    <lineage>
        <taxon>Eukaryota</taxon>
        <taxon>Metazoa</taxon>
        <taxon>Spiralia</taxon>
        <taxon>Lophotrochozoa</taxon>
        <taxon>Mollusca</taxon>
        <taxon>Bivalvia</taxon>
        <taxon>Autobranchia</taxon>
        <taxon>Heteroconchia</taxon>
        <taxon>Euheterodonta</taxon>
        <taxon>Imparidentia</taxon>
        <taxon>Neoheterodontei</taxon>
        <taxon>Myida</taxon>
        <taxon>Dreissenoidea</taxon>
        <taxon>Dreissenidae</taxon>
        <taxon>Dreissena</taxon>
    </lineage>
</organism>
<evidence type="ECO:0000313" key="6">
    <source>
        <dbReference type="EMBL" id="KAH3704822.1"/>
    </source>
</evidence>
<sequence length="161" mass="17635">MPDKKQILSFAVIGIAVLNVLFCILALALPDWHDGPFSSFGLWRVCSFSLCASFPADVEDWMKAVRAFAFLGLFAMIGATVTFVLQTFIMKDKPVFAYLTIGLSAACGCFEIIAFAIFADRVKVDDYGAGFALCITAWPLAWIVAGLCFLIMRLNKNVANN</sequence>
<comment type="caution">
    <text evidence="6">The sequence shown here is derived from an EMBL/GenBank/DDBJ whole genome shotgun (WGS) entry which is preliminary data.</text>
</comment>
<dbReference type="GO" id="GO:0016020">
    <property type="term" value="C:membrane"/>
    <property type="evidence" value="ECO:0007669"/>
    <property type="project" value="UniProtKB-SubCell"/>
</dbReference>
<evidence type="ECO:0000256" key="2">
    <source>
        <dbReference type="ARBA" id="ARBA00022692"/>
    </source>
</evidence>
<evidence type="ECO:0000256" key="1">
    <source>
        <dbReference type="ARBA" id="ARBA00004141"/>
    </source>
</evidence>
<comment type="subcellular location">
    <subcellularLocation>
        <location evidence="1">Membrane</location>
        <topology evidence="1">Multi-pass membrane protein</topology>
    </subcellularLocation>
</comment>
<dbReference type="Pfam" id="PF00822">
    <property type="entry name" value="PMP22_Claudin"/>
    <property type="match status" value="1"/>
</dbReference>
<dbReference type="Proteomes" id="UP000828390">
    <property type="component" value="Unassembled WGS sequence"/>
</dbReference>
<keyword evidence="4 5" id="KW-0472">Membrane</keyword>
<evidence type="ECO:0000313" key="7">
    <source>
        <dbReference type="Proteomes" id="UP000828390"/>
    </source>
</evidence>
<keyword evidence="2 5" id="KW-0812">Transmembrane</keyword>
<gene>
    <name evidence="6" type="ORF">DPMN_079883</name>
</gene>
<evidence type="ECO:0000256" key="3">
    <source>
        <dbReference type="ARBA" id="ARBA00022989"/>
    </source>
</evidence>